<organism evidence="5 6">
    <name type="scientific">Phyllobacterium endophyticum</name>
    <dbReference type="NCBI Taxonomy" id="1149773"/>
    <lineage>
        <taxon>Bacteria</taxon>
        <taxon>Pseudomonadati</taxon>
        <taxon>Pseudomonadota</taxon>
        <taxon>Alphaproteobacteria</taxon>
        <taxon>Hyphomicrobiales</taxon>
        <taxon>Phyllobacteriaceae</taxon>
        <taxon>Phyllobacterium</taxon>
    </lineage>
</organism>
<keyword evidence="6" id="KW-1185">Reference proteome</keyword>
<dbReference type="Pfam" id="PF13545">
    <property type="entry name" value="HTH_Crp_2"/>
    <property type="match status" value="1"/>
</dbReference>
<keyword evidence="3" id="KW-0804">Transcription</keyword>
<proteinExistence type="predicted"/>
<name>A0A2P7AUR9_9HYPH</name>
<dbReference type="InterPro" id="IPR012318">
    <property type="entry name" value="HTH_CRP"/>
</dbReference>
<dbReference type="InterPro" id="IPR036390">
    <property type="entry name" value="WH_DNA-bd_sf"/>
</dbReference>
<dbReference type="Gene3D" id="2.60.120.10">
    <property type="entry name" value="Jelly Rolls"/>
    <property type="match status" value="1"/>
</dbReference>
<dbReference type="InterPro" id="IPR014710">
    <property type="entry name" value="RmlC-like_jellyroll"/>
</dbReference>
<evidence type="ECO:0000256" key="2">
    <source>
        <dbReference type="ARBA" id="ARBA00023125"/>
    </source>
</evidence>
<accession>A0A2P7AUR9</accession>
<evidence type="ECO:0000256" key="3">
    <source>
        <dbReference type="ARBA" id="ARBA00023163"/>
    </source>
</evidence>
<evidence type="ECO:0000259" key="4">
    <source>
        <dbReference type="Pfam" id="PF13545"/>
    </source>
</evidence>
<keyword evidence="2" id="KW-0238">DNA-binding</keyword>
<evidence type="ECO:0000313" key="5">
    <source>
        <dbReference type="EMBL" id="PSH57969.1"/>
    </source>
</evidence>
<feature type="domain" description="HTH crp-type" evidence="4">
    <location>
        <begin position="151"/>
        <end position="215"/>
    </location>
</feature>
<gene>
    <name evidence="5" type="ORF">CU100_09840</name>
</gene>
<dbReference type="InterPro" id="IPR018490">
    <property type="entry name" value="cNMP-bd_dom_sf"/>
</dbReference>
<dbReference type="EMBL" id="PGGN01000002">
    <property type="protein sequence ID" value="PSH57969.1"/>
    <property type="molecule type" value="Genomic_DNA"/>
</dbReference>
<dbReference type="AlphaFoldDB" id="A0A2P7AUR9"/>
<reference evidence="6" key="1">
    <citation type="submission" date="2017-11" db="EMBL/GenBank/DDBJ databases">
        <authorList>
            <person name="Kuznetsova I."/>
            <person name="Sazanova A."/>
            <person name="Chirak E."/>
            <person name="Safronova V."/>
            <person name="Willems A."/>
        </authorList>
    </citation>
    <scope>NUCLEOTIDE SEQUENCE [LARGE SCALE GENOMIC DNA]</scope>
    <source>
        <strain evidence="6">PEPV15</strain>
    </source>
</reference>
<dbReference type="GO" id="GO:0006355">
    <property type="term" value="P:regulation of DNA-templated transcription"/>
    <property type="evidence" value="ECO:0007669"/>
    <property type="project" value="InterPro"/>
</dbReference>
<dbReference type="Proteomes" id="UP000241158">
    <property type="component" value="Unassembled WGS sequence"/>
</dbReference>
<dbReference type="SUPFAM" id="SSF46785">
    <property type="entry name" value="Winged helix' DNA-binding domain"/>
    <property type="match status" value="1"/>
</dbReference>
<comment type="caution">
    <text evidence="5">The sequence shown here is derived from an EMBL/GenBank/DDBJ whole genome shotgun (WGS) entry which is preliminary data.</text>
</comment>
<evidence type="ECO:0000256" key="1">
    <source>
        <dbReference type="ARBA" id="ARBA00023015"/>
    </source>
</evidence>
<dbReference type="RefSeq" id="WP_106716411.1">
    <property type="nucleotide sequence ID" value="NZ_JACHXT010000001.1"/>
</dbReference>
<protein>
    <submittedName>
        <fullName evidence="5">Cyclic nucleotide-binding protein</fullName>
    </submittedName>
</protein>
<dbReference type="OrthoDB" id="7506088at2"/>
<dbReference type="SUPFAM" id="SSF51206">
    <property type="entry name" value="cAMP-binding domain-like"/>
    <property type="match status" value="1"/>
</dbReference>
<keyword evidence="1" id="KW-0805">Transcription regulation</keyword>
<sequence>MTIRQTATTNKLLNGLTTTDFALLSPHLQQRNFALKEYLERASQPISCAVFLDSAIASTVASSPAGEDVEVGLSGLEGMTGTALVLQGETAPLDIYIRCAGFGYALPACVLVAALKQSRTLETRLLSYVQTMIVQAASTALVNGVADAETRLARWLLMLHDRSAGSNISVTHKFMAVMLAMHRPWVTETLHVLEGKRLIRSTRGNVHILDRAGLIAAAKGFYGMAEKEYERIMARANAGLTCGS</sequence>
<evidence type="ECO:0000313" key="6">
    <source>
        <dbReference type="Proteomes" id="UP000241158"/>
    </source>
</evidence>
<dbReference type="GO" id="GO:0003677">
    <property type="term" value="F:DNA binding"/>
    <property type="evidence" value="ECO:0007669"/>
    <property type="project" value="UniProtKB-KW"/>
</dbReference>